<dbReference type="PATRIC" id="fig|1608419.3.peg.789"/>
<evidence type="ECO:0000313" key="1">
    <source>
        <dbReference type="EMBL" id="KKZ10879.1"/>
    </source>
</evidence>
<comment type="caution">
    <text evidence="1">The sequence shown here is derived from an EMBL/GenBank/DDBJ whole genome shotgun (WGS) entry which is preliminary data.</text>
</comment>
<protein>
    <submittedName>
        <fullName evidence="1">Uncharacterized protein</fullName>
    </submittedName>
</protein>
<sequence>MTVRPAYRDMIRNALYGRSGDALNLLCEDKAAEGILQGVLDVLQPDLEMRTESVHIGRDTGADEFSSHAVAFKKFGQIKSFVFVLDGDKRGSRAAEKPSEHAGSDSVFFFPV</sequence>
<accession>A0A0G8ASS6</accession>
<proteinExistence type="predicted"/>
<dbReference type="Proteomes" id="UP000035037">
    <property type="component" value="Unassembled WGS sequence"/>
</dbReference>
<name>A0A0G8ASS6_9SYNE</name>
<organism evidence="1 2">
    <name type="scientific">Candidatus Synechococcus spongiarum 15L</name>
    <dbReference type="NCBI Taxonomy" id="1608419"/>
    <lineage>
        <taxon>Bacteria</taxon>
        <taxon>Bacillati</taxon>
        <taxon>Cyanobacteriota</taxon>
        <taxon>Cyanophyceae</taxon>
        <taxon>Synechococcales</taxon>
        <taxon>Synechococcaceae</taxon>
        <taxon>Synechococcus</taxon>
    </lineage>
</organism>
<evidence type="ECO:0000313" key="2">
    <source>
        <dbReference type="Proteomes" id="UP000035037"/>
    </source>
</evidence>
<gene>
    <name evidence="1" type="ORF">TQ37_08155</name>
</gene>
<dbReference type="EMBL" id="JYFQ01000164">
    <property type="protein sequence ID" value="KKZ10879.1"/>
    <property type="molecule type" value="Genomic_DNA"/>
</dbReference>
<dbReference type="AlphaFoldDB" id="A0A0G8ASS6"/>
<feature type="non-terminal residue" evidence="1">
    <location>
        <position position="112"/>
    </location>
</feature>
<reference evidence="1 2" key="1">
    <citation type="submission" date="2015-02" db="EMBL/GenBank/DDBJ databases">
        <authorList>
            <person name="Slaby B."/>
            <person name="Hentschel U."/>
        </authorList>
    </citation>
    <scope>NUCLEOTIDE SEQUENCE [LARGE SCALE GENOMIC DNA]</scope>
    <source>
        <strain evidence="1">15L</strain>
    </source>
</reference>
<reference evidence="1 2" key="2">
    <citation type="submission" date="2015-05" db="EMBL/GenBank/DDBJ databases">
        <title>Lifestyle Evolution in Cyanobacterial Symbionts of Sponges.</title>
        <authorList>
            <person name="Burgsdorf I."/>
            <person name="Slaby B.M."/>
            <person name="Handley K.M."/>
            <person name="Haber M."/>
            <person name="Blom J."/>
            <person name="Marshall C.W."/>
            <person name="Gilbert J.A."/>
            <person name="Hentschel U."/>
            <person name="Steindler L."/>
        </authorList>
    </citation>
    <scope>NUCLEOTIDE SEQUENCE [LARGE SCALE GENOMIC DNA]</scope>
    <source>
        <strain evidence="1">15L</strain>
    </source>
</reference>